<protein>
    <recommendedName>
        <fullName evidence="2">Fibronectin type-III domain-containing protein</fullName>
    </recommendedName>
</protein>
<comment type="caution">
    <text evidence="3">The sequence shown here is derived from an EMBL/GenBank/DDBJ whole genome shotgun (WGS) entry which is preliminary data.</text>
</comment>
<organism evidence="3 4">
    <name type="scientific">Candidatus Scalindua brodae</name>
    <dbReference type="NCBI Taxonomy" id="237368"/>
    <lineage>
        <taxon>Bacteria</taxon>
        <taxon>Pseudomonadati</taxon>
        <taxon>Planctomycetota</taxon>
        <taxon>Candidatus Brocadiia</taxon>
        <taxon>Candidatus Brocadiales</taxon>
        <taxon>Candidatus Scalinduaceae</taxon>
        <taxon>Candidatus Scalindua</taxon>
    </lineage>
</organism>
<feature type="domain" description="Fibronectin type-III" evidence="2">
    <location>
        <begin position="227"/>
        <end position="323"/>
    </location>
</feature>
<evidence type="ECO:0000313" key="3">
    <source>
        <dbReference type="EMBL" id="KHE93270.1"/>
    </source>
</evidence>
<evidence type="ECO:0000313" key="4">
    <source>
        <dbReference type="Proteomes" id="UP000030652"/>
    </source>
</evidence>
<name>A0A0B0ERG6_9BACT</name>
<dbReference type="SUPFAM" id="SSF49265">
    <property type="entry name" value="Fibronectin type III"/>
    <property type="match status" value="1"/>
</dbReference>
<dbReference type="Gene3D" id="2.60.40.10">
    <property type="entry name" value="Immunoglobulins"/>
    <property type="match status" value="1"/>
</dbReference>
<evidence type="ECO:0000259" key="2">
    <source>
        <dbReference type="PROSITE" id="PS50853"/>
    </source>
</evidence>
<keyword evidence="1" id="KW-0812">Transmembrane</keyword>
<gene>
    <name evidence="3" type="ORF">SCABRO_01033</name>
</gene>
<dbReference type="eggNOG" id="COG4733">
    <property type="taxonomic scope" value="Bacteria"/>
</dbReference>
<dbReference type="AlphaFoldDB" id="A0A0B0ERG6"/>
<dbReference type="Proteomes" id="UP000030652">
    <property type="component" value="Unassembled WGS sequence"/>
</dbReference>
<dbReference type="Pfam" id="PF00041">
    <property type="entry name" value="fn3"/>
    <property type="match status" value="1"/>
</dbReference>
<reference evidence="3 4" key="1">
    <citation type="submission" date="2014-10" db="EMBL/GenBank/DDBJ databases">
        <title>Draft genome of anammox bacterium scalindua brodae, obtained using differential coverage binning of sequence data from two enrichment reactors.</title>
        <authorList>
            <person name="Speth D.R."/>
            <person name="Russ L."/>
            <person name="Kartal B."/>
            <person name="Op den Camp H.J."/>
            <person name="Dutilh B.E."/>
            <person name="Jetten M.S."/>
        </authorList>
    </citation>
    <scope>NUCLEOTIDE SEQUENCE [LARGE SCALE GENOMIC DNA]</scope>
    <source>
        <strain evidence="3">RU1</strain>
    </source>
</reference>
<keyword evidence="1" id="KW-0472">Membrane</keyword>
<evidence type="ECO:0000256" key="1">
    <source>
        <dbReference type="SAM" id="Phobius"/>
    </source>
</evidence>
<dbReference type="EMBL" id="JRYO01000067">
    <property type="protein sequence ID" value="KHE93270.1"/>
    <property type="molecule type" value="Genomic_DNA"/>
</dbReference>
<sequence length="464" mass="52647">MSTALNYSKLTVWDSLCIGKRIEWNVRKFRKTLILIGFLGLFLLILPTAWSDTRFEMEPDKVAVAEVRMWQAYYANDHTVLRQELTNLLRNQFGLSVSDANDIGEPLATAVMKFESAKNNYNLTVFPYIESAYSTLKDKLGAGFDPKEAAGAELDWWVARRTPGIDSVEDVGRLIARLYEVLFGEGQPAFERAGLLRARAAHRRDEEGESCHWGNVEQLLLESYQALQEGIKLISNNYSGQVVLSWDPNKENNIAGYKIHYGKTSGKYDSIIDVGNLTSYTIKDLKMDETYYFAVTAYNTNGSESSYAGEVSHKATVALALPSLPQNPEEKYALEKAGQDNMQLNETLHQNPEVVWLPQGVDLTKHTKGPFTVKIRVEGIGKERYPSIVPRIKYYIGTGNSYGCFDMIKEGDGVWSFDIPDPNWYRCRSKILRYHVIVFDDEDNAIAEGNWQKELIDSFVQDYN</sequence>
<dbReference type="SMART" id="SM00060">
    <property type="entry name" value="FN3"/>
    <property type="match status" value="1"/>
</dbReference>
<keyword evidence="1" id="KW-1133">Transmembrane helix</keyword>
<dbReference type="InterPro" id="IPR003961">
    <property type="entry name" value="FN3_dom"/>
</dbReference>
<feature type="transmembrane region" description="Helical" evidence="1">
    <location>
        <begin position="32"/>
        <end position="50"/>
    </location>
</feature>
<proteinExistence type="predicted"/>
<dbReference type="InterPro" id="IPR013783">
    <property type="entry name" value="Ig-like_fold"/>
</dbReference>
<dbReference type="PROSITE" id="PS50853">
    <property type="entry name" value="FN3"/>
    <property type="match status" value="1"/>
</dbReference>
<accession>A0A0B0ERG6</accession>
<dbReference type="InterPro" id="IPR036116">
    <property type="entry name" value="FN3_sf"/>
</dbReference>
<dbReference type="CDD" id="cd00063">
    <property type="entry name" value="FN3"/>
    <property type="match status" value="1"/>
</dbReference>